<gene>
    <name evidence="1" type="ORF">BC781_10414</name>
</gene>
<evidence type="ECO:0000313" key="2">
    <source>
        <dbReference type="Proteomes" id="UP000245535"/>
    </source>
</evidence>
<name>A0A315Z7N7_SEDFL</name>
<dbReference type="EMBL" id="QGDO01000004">
    <property type="protein sequence ID" value="PWJ40756.1"/>
    <property type="molecule type" value="Genomic_DNA"/>
</dbReference>
<evidence type="ECO:0000313" key="1">
    <source>
        <dbReference type="EMBL" id="PWJ40756.1"/>
    </source>
</evidence>
<sequence length="58" mass="6922">MTFRLKKNKQLPLSFENAQRAKTYNVNFEDVVKKVESFIEEESTRNSQELKKKFASYC</sequence>
<dbReference type="Proteomes" id="UP000245535">
    <property type="component" value="Unassembled WGS sequence"/>
</dbReference>
<organism evidence="1 2">
    <name type="scientific">Sediminitomix flava</name>
    <dbReference type="NCBI Taxonomy" id="379075"/>
    <lineage>
        <taxon>Bacteria</taxon>
        <taxon>Pseudomonadati</taxon>
        <taxon>Bacteroidota</taxon>
        <taxon>Cytophagia</taxon>
        <taxon>Cytophagales</taxon>
        <taxon>Flammeovirgaceae</taxon>
        <taxon>Sediminitomix</taxon>
    </lineage>
</organism>
<protein>
    <submittedName>
        <fullName evidence="1">Uncharacterized protein</fullName>
    </submittedName>
</protein>
<comment type="caution">
    <text evidence="1">The sequence shown here is derived from an EMBL/GenBank/DDBJ whole genome shotgun (WGS) entry which is preliminary data.</text>
</comment>
<dbReference type="RefSeq" id="WP_158281499.1">
    <property type="nucleotide sequence ID" value="NZ_QGDO01000004.1"/>
</dbReference>
<accession>A0A315Z7N7</accession>
<reference evidence="1 2" key="1">
    <citation type="submission" date="2018-03" db="EMBL/GenBank/DDBJ databases">
        <title>Genomic Encyclopedia of Archaeal and Bacterial Type Strains, Phase II (KMG-II): from individual species to whole genera.</title>
        <authorList>
            <person name="Goeker M."/>
        </authorList>
    </citation>
    <scope>NUCLEOTIDE SEQUENCE [LARGE SCALE GENOMIC DNA]</scope>
    <source>
        <strain evidence="1 2">DSM 28229</strain>
    </source>
</reference>
<keyword evidence="2" id="KW-1185">Reference proteome</keyword>
<proteinExistence type="predicted"/>
<dbReference type="AlphaFoldDB" id="A0A315Z7N7"/>